<feature type="compositionally biased region" description="Basic and acidic residues" evidence="1">
    <location>
        <begin position="93"/>
        <end position="102"/>
    </location>
</feature>
<gene>
    <name evidence="2" type="ORF">LTR24_006716</name>
</gene>
<sequence length="156" mass="17761">MTEDKKTQDFQEVRTPEYRAAFERGEKDADFAYPAQYMKLYDLAKFMEEHELKFREASGMTEKANDRGNEPGPLEINGADGTQGSDTTSTPERSADSTRTNDAKPLIINGEVVPDRGCKIYPISTVDFKQRHYTIYSQVVKFRITSKGWACIDRTT</sequence>
<reference evidence="2 3" key="1">
    <citation type="submission" date="2023-08" db="EMBL/GenBank/DDBJ databases">
        <title>Black Yeasts Isolated from many extreme environments.</title>
        <authorList>
            <person name="Coleine C."/>
            <person name="Stajich J.E."/>
            <person name="Selbmann L."/>
        </authorList>
    </citation>
    <scope>NUCLEOTIDE SEQUENCE [LARGE SCALE GENOMIC DNA]</scope>
    <source>
        <strain evidence="2 3">CCFEE 5885</strain>
    </source>
</reference>
<keyword evidence="3" id="KW-1185">Reference proteome</keyword>
<evidence type="ECO:0000313" key="2">
    <source>
        <dbReference type="EMBL" id="KAK5087447.1"/>
    </source>
</evidence>
<organism evidence="2 3">
    <name type="scientific">Lithohypha guttulata</name>
    <dbReference type="NCBI Taxonomy" id="1690604"/>
    <lineage>
        <taxon>Eukaryota</taxon>
        <taxon>Fungi</taxon>
        <taxon>Dikarya</taxon>
        <taxon>Ascomycota</taxon>
        <taxon>Pezizomycotina</taxon>
        <taxon>Eurotiomycetes</taxon>
        <taxon>Chaetothyriomycetidae</taxon>
        <taxon>Chaetothyriales</taxon>
        <taxon>Trichomeriaceae</taxon>
        <taxon>Lithohypha</taxon>
    </lineage>
</organism>
<accession>A0ABR0K555</accession>
<feature type="compositionally biased region" description="Polar residues" evidence="1">
    <location>
        <begin position="80"/>
        <end position="92"/>
    </location>
</feature>
<dbReference type="EMBL" id="JAVRRG010000090">
    <property type="protein sequence ID" value="KAK5087447.1"/>
    <property type="molecule type" value="Genomic_DNA"/>
</dbReference>
<comment type="caution">
    <text evidence="2">The sequence shown here is derived from an EMBL/GenBank/DDBJ whole genome shotgun (WGS) entry which is preliminary data.</text>
</comment>
<feature type="region of interest" description="Disordered" evidence="1">
    <location>
        <begin position="56"/>
        <end position="104"/>
    </location>
</feature>
<protein>
    <submittedName>
        <fullName evidence="2">Uncharacterized protein</fullName>
    </submittedName>
</protein>
<dbReference type="Proteomes" id="UP001345013">
    <property type="component" value="Unassembled WGS sequence"/>
</dbReference>
<evidence type="ECO:0000313" key="3">
    <source>
        <dbReference type="Proteomes" id="UP001345013"/>
    </source>
</evidence>
<proteinExistence type="predicted"/>
<name>A0ABR0K555_9EURO</name>
<evidence type="ECO:0000256" key="1">
    <source>
        <dbReference type="SAM" id="MobiDB-lite"/>
    </source>
</evidence>